<feature type="transmembrane region" description="Helical" evidence="16">
    <location>
        <begin position="1187"/>
        <end position="1205"/>
    </location>
</feature>
<feature type="transmembrane region" description="Helical" evidence="16">
    <location>
        <begin position="1256"/>
        <end position="1279"/>
    </location>
</feature>
<comment type="caution">
    <text evidence="19">The sequence shown here is derived from an EMBL/GenBank/DDBJ whole genome shotgun (WGS) entry which is preliminary data.</text>
</comment>
<feature type="transmembrane region" description="Helical" evidence="16">
    <location>
        <begin position="24"/>
        <end position="47"/>
    </location>
</feature>
<feature type="transmembrane region" description="Helical" evidence="16">
    <location>
        <begin position="971"/>
        <end position="987"/>
    </location>
</feature>
<feature type="transmembrane region" description="Helical" evidence="16">
    <location>
        <begin position="1684"/>
        <end position="1706"/>
    </location>
</feature>
<feature type="transmembrane region" description="Helical" evidence="16">
    <location>
        <begin position="1412"/>
        <end position="1430"/>
    </location>
</feature>
<dbReference type="SFLD" id="SFLDG00002">
    <property type="entry name" value="C1.7:_P-type_atpase_like"/>
    <property type="match status" value="1"/>
</dbReference>
<keyword evidence="6 16" id="KW-0812">Transmembrane</keyword>
<dbReference type="SFLD" id="SFLDF00027">
    <property type="entry name" value="p-type_atpase"/>
    <property type="match status" value="1"/>
</dbReference>
<dbReference type="PRINTS" id="PR00119">
    <property type="entry name" value="CATATPASE"/>
</dbReference>
<dbReference type="Pfam" id="PF00122">
    <property type="entry name" value="E1-E2_ATPase"/>
    <property type="match status" value="1"/>
</dbReference>
<dbReference type="InterPro" id="IPR038377">
    <property type="entry name" value="Na/Glc_symporter_sf"/>
</dbReference>
<dbReference type="Proteomes" id="UP000826195">
    <property type="component" value="Unassembled WGS sequence"/>
</dbReference>
<dbReference type="SUPFAM" id="SSF81665">
    <property type="entry name" value="Calcium ATPase, transmembrane domain M"/>
    <property type="match status" value="1"/>
</dbReference>
<feature type="region of interest" description="Disordered" evidence="15">
    <location>
        <begin position="838"/>
        <end position="882"/>
    </location>
</feature>
<dbReference type="InterPro" id="IPR044492">
    <property type="entry name" value="P_typ_ATPase_HD_dom"/>
</dbReference>
<feature type="transmembrane region" description="Helical" evidence="16">
    <location>
        <begin position="398"/>
        <end position="417"/>
    </location>
</feature>
<feature type="transmembrane region" description="Helical" evidence="16">
    <location>
        <begin position="1615"/>
        <end position="1638"/>
    </location>
</feature>
<gene>
    <name evidence="19" type="ORF">KQX54_006945</name>
</gene>
<feature type="domain" description="P5A-ATPase transmembrane helical hairpin" evidence="18">
    <location>
        <begin position="22"/>
        <end position="91"/>
    </location>
</feature>
<evidence type="ECO:0000256" key="8">
    <source>
        <dbReference type="ARBA" id="ARBA00022741"/>
    </source>
</evidence>
<dbReference type="SUPFAM" id="SSF56784">
    <property type="entry name" value="HAD-like"/>
    <property type="match status" value="1"/>
</dbReference>
<evidence type="ECO:0000256" key="7">
    <source>
        <dbReference type="ARBA" id="ARBA00022723"/>
    </source>
</evidence>
<evidence type="ECO:0000259" key="17">
    <source>
        <dbReference type="Pfam" id="PF00122"/>
    </source>
</evidence>
<dbReference type="GO" id="GO:0005524">
    <property type="term" value="F:ATP binding"/>
    <property type="evidence" value="ECO:0007669"/>
    <property type="project" value="UniProtKB-KW"/>
</dbReference>
<keyword evidence="8" id="KW-0547">Nucleotide-binding</keyword>
<dbReference type="GO" id="GO:0046872">
    <property type="term" value="F:metal ion binding"/>
    <property type="evidence" value="ECO:0007669"/>
    <property type="project" value="UniProtKB-KW"/>
</dbReference>
<evidence type="ECO:0000256" key="6">
    <source>
        <dbReference type="ARBA" id="ARBA00022692"/>
    </source>
</evidence>
<dbReference type="Gene3D" id="3.40.1110.10">
    <property type="entry name" value="Calcium-transporting ATPase, cytoplasmic domain N"/>
    <property type="match status" value="1"/>
</dbReference>
<feature type="transmembrane region" description="Helical" evidence="16">
    <location>
        <begin position="195"/>
        <end position="210"/>
    </location>
</feature>
<feature type="transmembrane region" description="Helical" evidence="16">
    <location>
        <begin position="1225"/>
        <end position="1244"/>
    </location>
</feature>
<dbReference type="Gene3D" id="2.70.150.10">
    <property type="entry name" value="Calcium-transporting ATPase, cytoplasmic transduction domain A"/>
    <property type="match status" value="1"/>
</dbReference>
<feature type="transmembrane region" description="Helical" evidence="16">
    <location>
        <begin position="1114"/>
        <end position="1137"/>
    </location>
</feature>
<keyword evidence="5" id="KW-0597">Phosphoprotein</keyword>
<evidence type="ECO:0000256" key="12">
    <source>
        <dbReference type="ARBA" id="ARBA00022967"/>
    </source>
</evidence>
<feature type="transmembrane region" description="Helical" evidence="16">
    <location>
        <begin position="1149"/>
        <end position="1167"/>
    </location>
</feature>
<evidence type="ECO:0000256" key="14">
    <source>
        <dbReference type="ARBA" id="ARBA00023136"/>
    </source>
</evidence>
<evidence type="ECO:0000256" key="15">
    <source>
        <dbReference type="SAM" id="MobiDB-lite"/>
    </source>
</evidence>
<feature type="transmembrane region" description="Helical" evidence="16">
    <location>
        <begin position="1513"/>
        <end position="1537"/>
    </location>
</feature>
<feature type="region of interest" description="Disordered" evidence="15">
    <location>
        <begin position="1750"/>
        <end position="1769"/>
    </location>
</feature>
<dbReference type="InterPro" id="IPR001734">
    <property type="entry name" value="Na/solute_symporter"/>
</dbReference>
<evidence type="ECO:0000256" key="2">
    <source>
        <dbReference type="ARBA" id="ARBA00006000"/>
    </source>
</evidence>
<dbReference type="InterPro" id="IPR008250">
    <property type="entry name" value="ATPase_P-typ_transduc_dom_A_sf"/>
</dbReference>
<organism evidence="19 20">
    <name type="scientific">Cotesia glomerata</name>
    <name type="common">Lepidopteran parasitic wasp</name>
    <name type="synonym">Apanteles glomeratus</name>
    <dbReference type="NCBI Taxonomy" id="32391"/>
    <lineage>
        <taxon>Eukaryota</taxon>
        <taxon>Metazoa</taxon>
        <taxon>Ecdysozoa</taxon>
        <taxon>Arthropoda</taxon>
        <taxon>Hexapoda</taxon>
        <taxon>Insecta</taxon>
        <taxon>Pterygota</taxon>
        <taxon>Neoptera</taxon>
        <taxon>Endopterygota</taxon>
        <taxon>Hymenoptera</taxon>
        <taxon>Apocrita</taxon>
        <taxon>Ichneumonoidea</taxon>
        <taxon>Braconidae</taxon>
        <taxon>Microgastrinae</taxon>
        <taxon>Cotesia</taxon>
    </lineage>
</organism>
<dbReference type="Pfam" id="PF13246">
    <property type="entry name" value="Cation_ATPase"/>
    <property type="match status" value="1"/>
</dbReference>
<dbReference type="InterPro" id="IPR001757">
    <property type="entry name" value="P_typ_ATPase"/>
</dbReference>
<feature type="domain" description="P-type ATPase A" evidence="17">
    <location>
        <begin position="253"/>
        <end position="381"/>
    </location>
</feature>
<dbReference type="InterPro" id="IPR023299">
    <property type="entry name" value="ATPase_P-typ_cyto_dom_N"/>
</dbReference>
<dbReference type="CDD" id="cd11492">
    <property type="entry name" value="SLC5sbd_NIS-SMVT"/>
    <property type="match status" value="1"/>
</dbReference>
<evidence type="ECO:0000313" key="20">
    <source>
        <dbReference type="Proteomes" id="UP000826195"/>
    </source>
</evidence>
<dbReference type="InterPro" id="IPR057255">
    <property type="entry name" value="2TM_P5A-ATPase"/>
</dbReference>
<dbReference type="SUPFAM" id="SSF81653">
    <property type="entry name" value="Calcium ATPase, transduction domain A"/>
    <property type="match status" value="1"/>
</dbReference>
<evidence type="ECO:0000256" key="13">
    <source>
        <dbReference type="ARBA" id="ARBA00022989"/>
    </source>
</evidence>
<dbReference type="SUPFAM" id="SSF81660">
    <property type="entry name" value="Metal cation-transporting ATPase, ATP-binding domain N"/>
    <property type="match status" value="1"/>
</dbReference>
<keyword evidence="11" id="KW-0460">Magnesium</keyword>
<dbReference type="InterPro" id="IPR006544">
    <property type="entry name" value="P-type_TPase_V"/>
</dbReference>
<keyword evidence="9" id="KW-0256">Endoplasmic reticulum</keyword>
<dbReference type="InterPro" id="IPR059000">
    <property type="entry name" value="ATPase_P-type_domA"/>
</dbReference>
<feature type="transmembrane region" description="Helical" evidence="16">
    <location>
        <begin position="1451"/>
        <end position="1476"/>
    </location>
</feature>
<dbReference type="NCBIfam" id="TIGR01657">
    <property type="entry name" value="P-ATPase-V"/>
    <property type="match status" value="1"/>
</dbReference>
<dbReference type="NCBIfam" id="TIGR00813">
    <property type="entry name" value="sss"/>
    <property type="match status" value="1"/>
</dbReference>
<feature type="transmembrane region" description="Helical" evidence="16">
    <location>
        <begin position="1300"/>
        <end position="1325"/>
    </location>
</feature>
<feature type="transmembrane region" description="Helical" evidence="16">
    <location>
        <begin position="1362"/>
        <end position="1380"/>
    </location>
</feature>
<evidence type="ECO:0000256" key="4">
    <source>
        <dbReference type="ARBA" id="ARBA00022448"/>
    </source>
</evidence>
<dbReference type="GO" id="GO:0005789">
    <property type="term" value="C:endoplasmic reticulum membrane"/>
    <property type="evidence" value="ECO:0007669"/>
    <property type="project" value="UniProtKB-SubCell"/>
</dbReference>
<keyword evidence="10" id="KW-0067">ATP-binding</keyword>
<dbReference type="EMBL" id="JAHXZJ010000001">
    <property type="protein sequence ID" value="KAH0567144.1"/>
    <property type="molecule type" value="Genomic_DNA"/>
</dbReference>
<dbReference type="CDD" id="cd07543">
    <property type="entry name" value="P-type_ATPase_cation"/>
    <property type="match status" value="1"/>
</dbReference>
<comment type="similarity">
    <text evidence="2">Belongs to the cation transport ATPase (P-type) (TC 3.A.3) family. Type V subfamily.</text>
</comment>
<sequence length="1769" mass="197206">MSTASSGQVDELVQSVSLHNPRKLIFNGYILPFVTLETLWIYCWVFIYGIDDYFHEGLVGIGAIGLLQGFLCLCCQWSVHVYCFLNCSTAKDPYKSTIVKVVPTPNNGSSELVKLHHSKDNKCCWFIFQKTKYCWDDDKKQFRCLQFPINDLIKTYSNWKGFSDDQEVADTENKYGKNNLEMEIPEAWELFKERAIAPFFVFQVFCVFLWCFDEYWYYSIFTLFMLVMFEYMLVHQQIRNMAEIRRMGSKPYMITVYRNRRWRSMLTDQLVPGDIVSITRSQSDNIVPCDILLLRGQCVVDESMLTGESVPQMKESVEDIDSNQELDISRQHKIHILFGGTKVVQHTPPNKNTSGLRSTDNGCVGYVLRTGFSTSQGKLLRTILFGVKRVTANNLETFGFILFLLIFAIAAAAYVWINGTADPTRSRYKLFLECCLILTSVIPPELPIELSLAVNSSLIALSKLGVYCTEPFRMPFAGKVEICCFDKTGTLTSDNLVVEGVTGIEGKTEVINVNDAPIESVQVLATCHSLVQLDDGIVGDPLEKATLKAVNWTLTKNDVVIPKKGRARPLKIVHRHHFSSVLKRMSVVVGYNMPNTTETNYIVTVKGAPETLKNMYSSIPDNYESTYLSLSRRGARVLALGYKKLPEIVSPQDLRSLTRDDLESELIFAGFVIISCPLKPDSCSVIKEIINASHIVVMITGDNPLTACHVSRELHFTKKPVTLILSKSSKDNWYWESVDQQTKVPLGLENVQVNGKEIWKKYALCLTGEGLDYLKDYDNHLFTKLLPHIVIFARCEPKQKEFIIVSLQRLGFVTLMCGDGTNDVGALKHAQVGVAILSSPPGEKKSSSPSREPNSSNNSQSTNPNGSQTSTNNPNRPPNMTRQQLNNMQLQQLLKEMEEQDQTVVKLGDASIAAPFTSKLSSIQCICHIIKQGRCTLVTTLQMFKILALNALVLAYSQSVLYLSGIRFTDAQATIQSFLLALCFLFISRSKPLKTLSKQRPLPNIFNLYTILTVLLQFAVHFCCLIYLVREATVYSSPNDKLRDILSDLSLAPSNPINNTAVDGANDDGDNDNEVEANVVNSAVYIISMALQISNFAINYRGTPYMESLYENKALFYSLSGSFAAVLALAFGISPIAESLKIVDFPSDFRIILLAVLIFNFVAAYIVDRSCRWLFGEERWYFHWADWLVFSAMLSFSAGAGIWHFKKASQSSTIEYLLGRKSLNVFTVSASLIASFISGVTILGTPTEIYNYGTQYWITILSLLICGIIVIFVYLPVFMTLRLNSCYEYLEMRFNRSVRLLISFFFVIDVVLYQSIVLYVPALALNQVTGINVYAISGVVCFICVFYTVLGGIRAVVWTDAFQVGVMIAAVVTVTSLGTYEVGGPSEVWKKALEAKRIQFLNFDPSPYTRHTVWSVLIGSCIYSTSYIAVNQTIVQRYSSLPTMKVSKIAIAVFTIGIMLFISLTCWCGLVLLAWWSPPKCDPRASGLIKTDDQMLPAYVMQIAGHLYGVPGLFTAGIFGAALSTLSVGLNSTSVVLLEDFVKGYFKLKPTDRNSTIFVKSVVIFLGLFAMGFLFVIEKLGGVLAVTGSLSAIAAGTSFGVFTLGMLVPWANSKGALVGAIAGFALAGWSSLGANAMIATKAIIAKKLPVDLNYCSRNVSQSFINQFPVDHSEDDVFPLYRLSYHWFAGLGMITVIIVGVIVTWITGPEDIINVNRDLLSPVIHRFLPDLKNNLELAKWQQRANGDSQASNYLNDGAHITTPLNENVPR</sequence>
<evidence type="ECO:0000313" key="19">
    <source>
        <dbReference type="EMBL" id="KAH0567144.1"/>
    </source>
</evidence>
<dbReference type="InterPro" id="IPR023298">
    <property type="entry name" value="ATPase_P-typ_TM_dom_sf"/>
</dbReference>
<keyword evidence="12" id="KW-1278">Translocase</keyword>
<name>A0AAV7J828_COTGL</name>
<dbReference type="PROSITE" id="PS50283">
    <property type="entry name" value="NA_SOLUT_SYMP_3"/>
    <property type="match status" value="1"/>
</dbReference>
<feature type="transmembrane region" description="Helical" evidence="16">
    <location>
        <begin position="1331"/>
        <end position="1350"/>
    </location>
</feature>
<feature type="transmembrane region" description="Helical" evidence="16">
    <location>
        <begin position="1583"/>
        <end position="1608"/>
    </location>
</feature>
<evidence type="ECO:0000256" key="1">
    <source>
        <dbReference type="ARBA" id="ARBA00004477"/>
    </source>
</evidence>
<dbReference type="GO" id="GO:0019829">
    <property type="term" value="F:ATPase-coupled monoatomic cation transmembrane transporter activity"/>
    <property type="evidence" value="ECO:0007669"/>
    <property type="project" value="TreeGrafter"/>
</dbReference>
<dbReference type="NCBIfam" id="TIGR01494">
    <property type="entry name" value="ATPase_P-type"/>
    <property type="match status" value="1"/>
</dbReference>
<evidence type="ECO:0000256" key="5">
    <source>
        <dbReference type="ARBA" id="ARBA00022553"/>
    </source>
</evidence>
<feature type="compositionally biased region" description="Low complexity" evidence="15">
    <location>
        <begin position="847"/>
        <end position="882"/>
    </location>
</feature>
<evidence type="ECO:0000256" key="11">
    <source>
        <dbReference type="ARBA" id="ARBA00022842"/>
    </source>
</evidence>
<dbReference type="SFLD" id="SFLDS00003">
    <property type="entry name" value="Haloacid_Dehalogenase"/>
    <property type="match status" value="1"/>
</dbReference>
<keyword evidence="14 16" id="KW-0472">Membrane</keyword>
<feature type="transmembrane region" description="Helical" evidence="16">
    <location>
        <begin position="1557"/>
        <end position="1577"/>
    </location>
</feature>
<keyword evidence="4" id="KW-0813">Transport</keyword>
<dbReference type="GO" id="GO:0015662">
    <property type="term" value="F:P-type ion transporter activity"/>
    <property type="evidence" value="ECO:0007669"/>
    <property type="project" value="TreeGrafter"/>
</dbReference>
<keyword evidence="7" id="KW-0479">Metal-binding</keyword>
<dbReference type="Pfam" id="PF23143">
    <property type="entry name" value="2TM_P5A-ATPase"/>
    <property type="match status" value="1"/>
</dbReference>
<keyword evidence="20" id="KW-1185">Reference proteome</keyword>
<dbReference type="GO" id="GO:0016887">
    <property type="term" value="F:ATP hydrolysis activity"/>
    <property type="evidence" value="ECO:0007669"/>
    <property type="project" value="InterPro"/>
</dbReference>
<feature type="transmembrane region" description="Helical" evidence="16">
    <location>
        <begin position="1008"/>
        <end position="1029"/>
    </location>
</feature>
<dbReference type="InterPro" id="IPR036412">
    <property type="entry name" value="HAD-like_sf"/>
</dbReference>
<comment type="similarity">
    <text evidence="3">Belongs to the sodium:solute symporter (SSF) (TC 2.A.21) family.</text>
</comment>
<dbReference type="FunFam" id="2.70.150.10:FF:000015">
    <property type="entry name" value="Cation-transporting ATPase"/>
    <property type="match status" value="1"/>
</dbReference>
<dbReference type="PROSITE" id="PS00154">
    <property type="entry name" value="ATPASE_E1_E2"/>
    <property type="match status" value="1"/>
</dbReference>
<dbReference type="Pfam" id="PF00474">
    <property type="entry name" value="SSF"/>
    <property type="match status" value="1"/>
</dbReference>
<accession>A0AAV7J828</accession>
<evidence type="ECO:0000256" key="16">
    <source>
        <dbReference type="SAM" id="Phobius"/>
    </source>
</evidence>
<comment type="subcellular location">
    <subcellularLocation>
        <location evidence="1">Endoplasmic reticulum membrane</location>
        <topology evidence="1">Multi-pass membrane protein</topology>
    </subcellularLocation>
</comment>
<keyword evidence="13 16" id="KW-1133">Transmembrane helix</keyword>
<dbReference type="FunFam" id="3.40.1110.10:FF:000098">
    <property type="entry name" value="Cation-transporting ATPase"/>
    <property type="match status" value="1"/>
</dbReference>
<proteinExistence type="inferred from homology"/>
<feature type="transmembrane region" description="Helical" evidence="16">
    <location>
        <begin position="216"/>
        <end position="234"/>
    </location>
</feature>
<dbReference type="Gene3D" id="1.20.1730.10">
    <property type="entry name" value="Sodium/glucose cotransporter"/>
    <property type="match status" value="1"/>
</dbReference>
<dbReference type="Gene3D" id="3.40.50.1000">
    <property type="entry name" value="HAD superfamily/HAD-like"/>
    <property type="match status" value="1"/>
</dbReference>
<dbReference type="GO" id="GO:0006874">
    <property type="term" value="P:intracellular calcium ion homeostasis"/>
    <property type="evidence" value="ECO:0007669"/>
    <property type="project" value="TreeGrafter"/>
</dbReference>
<feature type="transmembrane region" description="Helical" evidence="16">
    <location>
        <begin position="59"/>
        <end position="85"/>
    </location>
</feature>
<dbReference type="PANTHER" id="PTHR45630">
    <property type="entry name" value="CATION-TRANSPORTING ATPASE-RELATED"/>
    <property type="match status" value="1"/>
</dbReference>
<protein>
    <submittedName>
        <fullName evidence="19">Uncharacterized protein</fullName>
    </submittedName>
</protein>
<dbReference type="InterPro" id="IPR023214">
    <property type="entry name" value="HAD_sf"/>
</dbReference>
<reference evidence="19 20" key="1">
    <citation type="journal article" date="2021" name="J. Hered.">
        <title>A chromosome-level genome assembly of the parasitoid wasp, Cotesia glomerata (Hymenoptera: Braconidae).</title>
        <authorList>
            <person name="Pinto B.J."/>
            <person name="Weis J.J."/>
            <person name="Gamble T."/>
            <person name="Ode P.J."/>
            <person name="Paul R."/>
            <person name="Zaspel J.M."/>
        </authorList>
    </citation>
    <scope>NUCLEOTIDE SEQUENCE [LARGE SCALE GENOMIC DNA]</scope>
    <source>
        <strain evidence="19">CgM1</strain>
    </source>
</reference>
<evidence type="ECO:0000256" key="10">
    <source>
        <dbReference type="ARBA" id="ARBA00022840"/>
    </source>
</evidence>
<evidence type="ECO:0000256" key="9">
    <source>
        <dbReference type="ARBA" id="ARBA00022824"/>
    </source>
</evidence>
<evidence type="ECO:0000256" key="3">
    <source>
        <dbReference type="ARBA" id="ARBA00006434"/>
    </source>
</evidence>
<dbReference type="PANTHER" id="PTHR45630:SF7">
    <property type="entry name" value="ENDOPLASMIC RETICULUM TRANSMEMBRANE HELIX TRANSLOCASE"/>
    <property type="match status" value="1"/>
</dbReference>
<dbReference type="FunFam" id="3.40.50.1000:FF:000056">
    <property type="entry name" value="Cation-transporting ATPase"/>
    <property type="match status" value="1"/>
</dbReference>
<dbReference type="InterPro" id="IPR018303">
    <property type="entry name" value="ATPase_P-typ_P_site"/>
</dbReference>
<dbReference type="InterPro" id="IPR047820">
    <property type="entry name" value="P5A-type_ATPase"/>
</dbReference>
<evidence type="ECO:0000259" key="18">
    <source>
        <dbReference type="Pfam" id="PF23143"/>
    </source>
</evidence>